<gene>
    <name evidence="2" type="ORF">E2C01_042084</name>
</gene>
<protein>
    <submittedName>
        <fullName evidence="2">Uncharacterized protein</fullName>
    </submittedName>
</protein>
<name>A0A5B7FS32_PORTR</name>
<dbReference type="AlphaFoldDB" id="A0A5B7FS32"/>
<sequence length="328" mass="35358">MRRRVRVYVRAESVCGLAPPSLGCRAVAAPERPLRVNWEETISPARRRPAARSGTPTTADFNAAEASPAVPHVPHKQLSRKLTCEAWIRGGGLVPGGRRGAGVVHIRRAVGGGRGRGRIGHVLHPRGLHGGWGTPVATRVEKVEAAVVEQVESTTLLLQGREDVGYGEGRGVAGAEGHQVAARRGRCRPYQVLRVALQVVRRLQVGVRGVAEGLARRGLEGGGRRAECRGESQCEGAGEGHRTHRPINARLCLPIAKGRYRVAPPRPDAPIGPGPPRSRPPLSCGAHAPPTKPQEVSSIFTVNDQPLFYSNPMWAEPTVTFFIHELFR</sequence>
<evidence type="ECO:0000256" key="1">
    <source>
        <dbReference type="SAM" id="MobiDB-lite"/>
    </source>
</evidence>
<evidence type="ECO:0000313" key="2">
    <source>
        <dbReference type="EMBL" id="MPC48316.1"/>
    </source>
</evidence>
<dbReference type="Proteomes" id="UP000324222">
    <property type="component" value="Unassembled WGS sequence"/>
</dbReference>
<feature type="region of interest" description="Disordered" evidence="1">
    <location>
        <begin position="263"/>
        <end position="295"/>
    </location>
</feature>
<reference evidence="2 3" key="1">
    <citation type="submission" date="2019-05" db="EMBL/GenBank/DDBJ databases">
        <title>Another draft genome of Portunus trituberculatus and its Hox gene families provides insights of decapod evolution.</title>
        <authorList>
            <person name="Jeong J.-H."/>
            <person name="Song I."/>
            <person name="Kim S."/>
            <person name="Choi T."/>
            <person name="Kim D."/>
            <person name="Ryu S."/>
            <person name="Kim W."/>
        </authorList>
    </citation>
    <scope>NUCLEOTIDE SEQUENCE [LARGE SCALE GENOMIC DNA]</scope>
    <source>
        <tissue evidence="2">Muscle</tissue>
    </source>
</reference>
<dbReference type="EMBL" id="VSRR010008216">
    <property type="protein sequence ID" value="MPC48316.1"/>
    <property type="molecule type" value="Genomic_DNA"/>
</dbReference>
<accession>A0A5B7FS32</accession>
<proteinExistence type="predicted"/>
<feature type="compositionally biased region" description="Pro residues" evidence="1">
    <location>
        <begin position="264"/>
        <end position="279"/>
    </location>
</feature>
<keyword evidence="3" id="KW-1185">Reference proteome</keyword>
<organism evidence="2 3">
    <name type="scientific">Portunus trituberculatus</name>
    <name type="common">Swimming crab</name>
    <name type="synonym">Neptunus trituberculatus</name>
    <dbReference type="NCBI Taxonomy" id="210409"/>
    <lineage>
        <taxon>Eukaryota</taxon>
        <taxon>Metazoa</taxon>
        <taxon>Ecdysozoa</taxon>
        <taxon>Arthropoda</taxon>
        <taxon>Crustacea</taxon>
        <taxon>Multicrustacea</taxon>
        <taxon>Malacostraca</taxon>
        <taxon>Eumalacostraca</taxon>
        <taxon>Eucarida</taxon>
        <taxon>Decapoda</taxon>
        <taxon>Pleocyemata</taxon>
        <taxon>Brachyura</taxon>
        <taxon>Eubrachyura</taxon>
        <taxon>Portunoidea</taxon>
        <taxon>Portunidae</taxon>
        <taxon>Portuninae</taxon>
        <taxon>Portunus</taxon>
    </lineage>
</organism>
<evidence type="ECO:0000313" key="3">
    <source>
        <dbReference type="Proteomes" id="UP000324222"/>
    </source>
</evidence>
<comment type="caution">
    <text evidence="2">The sequence shown here is derived from an EMBL/GenBank/DDBJ whole genome shotgun (WGS) entry which is preliminary data.</text>
</comment>